<evidence type="ECO:0000259" key="13">
    <source>
        <dbReference type="PROSITE" id="PS50893"/>
    </source>
</evidence>
<keyword evidence="3" id="KW-1003">Cell membrane</keyword>
<keyword evidence="16" id="KW-1185">Reference proteome</keyword>
<protein>
    <submittedName>
        <fullName evidence="15">ATP-binding cassette, subfamily B</fullName>
    </submittedName>
</protein>
<evidence type="ECO:0000313" key="15">
    <source>
        <dbReference type="EMBL" id="SDV46766.1"/>
    </source>
</evidence>
<evidence type="ECO:0000259" key="12">
    <source>
        <dbReference type="PROSITE" id="PS50110"/>
    </source>
</evidence>
<dbReference type="InterPro" id="IPR039421">
    <property type="entry name" value="Type_1_exporter"/>
</dbReference>
<dbReference type="InterPro" id="IPR017871">
    <property type="entry name" value="ABC_transporter-like_CS"/>
</dbReference>
<dbReference type="PROSITE" id="PS50929">
    <property type="entry name" value="ABC_TM1F"/>
    <property type="match status" value="1"/>
</dbReference>
<dbReference type="InterPro" id="IPR003593">
    <property type="entry name" value="AAA+_ATPase"/>
</dbReference>
<keyword evidence="4" id="KW-0997">Cell inner membrane</keyword>
<dbReference type="EMBL" id="FNLO01000001">
    <property type="protein sequence ID" value="SDV46766.1"/>
    <property type="molecule type" value="Genomic_DNA"/>
</dbReference>
<dbReference type="Pfam" id="PF00005">
    <property type="entry name" value="ABC_tran"/>
    <property type="match status" value="1"/>
</dbReference>
<dbReference type="OrthoDB" id="8554730at2"/>
<evidence type="ECO:0000256" key="5">
    <source>
        <dbReference type="ARBA" id="ARBA00022692"/>
    </source>
</evidence>
<dbReference type="AlphaFoldDB" id="A0A1H2PK91"/>
<dbReference type="InterPro" id="IPR011527">
    <property type="entry name" value="ABC1_TM_dom"/>
</dbReference>
<dbReference type="PROSITE" id="PS50110">
    <property type="entry name" value="RESPONSE_REGULATORY"/>
    <property type="match status" value="1"/>
</dbReference>
<evidence type="ECO:0000259" key="14">
    <source>
        <dbReference type="PROSITE" id="PS50929"/>
    </source>
</evidence>
<dbReference type="SUPFAM" id="SSF52172">
    <property type="entry name" value="CheY-like"/>
    <property type="match status" value="1"/>
</dbReference>
<dbReference type="InterPro" id="IPR003439">
    <property type="entry name" value="ABC_transporter-like_ATP-bd"/>
</dbReference>
<dbReference type="Gene3D" id="1.20.1560.10">
    <property type="entry name" value="ABC transporter type 1, transmembrane domain"/>
    <property type="match status" value="1"/>
</dbReference>
<feature type="transmembrane region" description="Helical" evidence="11">
    <location>
        <begin position="256"/>
        <end position="276"/>
    </location>
</feature>
<dbReference type="PROSITE" id="PS00211">
    <property type="entry name" value="ABC_TRANSPORTER_1"/>
    <property type="match status" value="1"/>
</dbReference>
<evidence type="ECO:0000256" key="4">
    <source>
        <dbReference type="ARBA" id="ARBA00022519"/>
    </source>
</evidence>
<keyword evidence="10" id="KW-0597">Phosphoprotein</keyword>
<comment type="subcellular location">
    <subcellularLocation>
        <location evidence="1">Cell membrane</location>
        <topology evidence="1">Multi-pass membrane protein</topology>
    </subcellularLocation>
</comment>
<evidence type="ECO:0000256" key="1">
    <source>
        <dbReference type="ARBA" id="ARBA00004651"/>
    </source>
</evidence>
<dbReference type="RefSeq" id="WP_091904399.1">
    <property type="nucleotide sequence ID" value="NZ_FNLO01000001.1"/>
</dbReference>
<dbReference type="SUPFAM" id="SSF52540">
    <property type="entry name" value="P-loop containing nucleoside triphosphate hydrolases"/>
    <property type="match status" value="1"/>
</dbReference>
<organism evidence="15 16">
    <name type="scientific">Chitinasiproducens palmae</name>
    <dbReference type="NCBI Taxonomy" id="1770053"/>
    <lineage>
        <taxon>Bacteria</taxon>
        <taxon>Pseudomonadati</taxon>
        <taxon>Pseudomonadota</taxon>
        <taxon>Betaproteobacteria</taxon>
        <taxon>Burkholderiales</taxon>
        <taxon>Burkholderiaceae</taxon>
        <taxon>Chitinasiproducens</taxon>
    </lineage>
</organism>
<dbReference type="GO" id="GO:0016887">
    <property type="term" value="F:ATP hydrolysis activity"/>
    <property type="evidence" value="ECO:0007669"/>
    <property type="project" value="InterPro"/>
</dbReference>
<gene>
    <name evidence="15" type="ORF">SAMN05216551_101619</name>
</gene>
<keyword evidence="6" id="KW-0547">Nucleotide-binding</keyword>
<dbReference type="PROSITE" id="PS50893">
    <property type="entry name" value="ABC_TRANSPORTER_2"/>
    <property type="match status" value="1"/>
</dbReference>
<reference evidence="16" key="1">
    <citation type="submission" date="2016-09" db="EMBL/GenBank/DDBJ databases">
        <authorList>
            <person name="Varghese N."/>
            <person name="Submissions S."/>
        </authorList>
    </citation>
    <scope>NUCLEOTIDE SEQUENCE [LARGE SCALE GENOMIC DNA]</scope>
    <source>
        <strain evidence="16">JS23</strain>
    </source>
</reference>
<feature type="domain" description="ABC transporter" evidence="13">
    <location>
        <begin position="352"/>
        <end position="586"/>
    </location>
</feature>
<feature type="domain" description="ABC transmembrane type-1" evidence="14">
    <location>
        <begin position="31"/>
        <end position="315"/>
    </location>
</feature>
<dbReference type="Gene3D" id="3.40.50.2300">
    <property type="match status" value="1"/>
</dbReference>
<dbReference type="InterPro" id="IPR011006">
    <property type="entry name" value="CheY-like_superfamily"/>
</dbReference>
<evidence type="ECO:0000256" key="11">
    <source>
        <dbReference type="SAM" id="Phobius"/>
    </source>
</evidence>
<evidence type="ECO:0000256" key="7">
    <source>
        <dbReference type="ARBA" id="ARBA00022840"/>
    </source>
</evidence>
<dbReference type="SMART" id="SM00382">
    <property type="entry name" value="AAA"/>
    <property type="match status" value="1"/>
</dbReference>
<feature type="modified residue" description="4-aspartylphosphate" evidence="10">
    <location>
        <position position="801"/>
    </location>
</feature>
<keyword evidence="8 11" id="KW-1133">Transmembrane helix</keyword>
<keyword evidence="2" id="KW-0813">Transport</keyword>
<evidence type="ECO:0000256" key="3">
    <source>
        <dbReference type="ARBA" id="ARBA00022475"/>
    </source>
</evidence>
<evidence type="ECO:0000256" key="9">
    <source>
        <dbReference type="ARBA" id="ARBA00023136"/>
    </source>
</evidence>
<evidence type="ECO:0000313" key="16">
    <source>
        <dbReference type="Proteomes" id="UP000243719"/>
    </source>
</evidence>
<evidence type="ECO:0000256" key="6">
    <source>
        <dbReference type="ARBA" id="ARBA00022741"/>
    </source>
</evidence>
<feature type="domain" description="Response regulatory" evidence="12">
    <location>
        <begin position="748"/>
        <end position="875"/>
    </location>
</feature>
<dbReference type="Pfam" id="PF00072">
    <property type="entry name" value="Response_reg"/>
    <property type="match status" value="1"/>
</dbReference>
<evidence type="ECO:0000256" key="2">
    <source>
        <dbReference type="ARBA" id="ARBA00022448"/>
    </source>
</evidence>
<sequence>MTATTSARASVRRRLFRDLWQAIWAFRGRTLAAAALMVGAKLAGVSVPLLLRELVDELAHPAAMVLFPVFLVLAYAIVRFLGDALGEARDVTFSLVTQRTVAAFTSRVVSHLHTMGARFHARRETGAVVRDVQKGADGIGYLLGTALFTIVPALIEIGAVVAIMVAGYPFNFILIIAATFVAYAVCTTIFTRRRMVVQRTVNQLEAQSDSRLVDSLLNQDTVKYFATEHVESERLNAILERWVHARLANQRALTQLHVAQSAVIALGIAAMMLLAVQHVAVGRMSVGDLVLVNAYIIQVCMPLNALGFVFRETNDALVNVERMFAILDAERRPGEDVDDPDAQPLRLQAGDIVFDNVSFGYEASRPILRDVSFRAYAGKTLAVVGGSGSGKSTLVKLLFRLYAPDAGAITIDGQDLRGLTQRSLREAIGIVPQDTVLFNETIAYNIAYGRPDATRAEIVRAARAAQLDEFIERLPDHYDTRVGERGVRLSGGERQRIAIARAILKDPRIIVFDEATSALDTRSERAIQNELTSLAEGRTSVVIAHRLSTVVDADWILVMEFGRVVEQGTHQQLIAQGGVYAQMWSLQRQQGELEHAQRKLGAEPVALAAFVAGVADALAPEIADAQVRLETVVATGQLSATANPEQLQRAIVRLCEAEIERAAPGDTIELRIDRRDNDALLSAVGSHPEPAPISAQLARRIEAGLAAFGGTLGLATIEGRVAYQAVLPLRPVIEAPALPAGAPLRGCTLLVVDDQEEARDALEALLDSYGAQVLLAGSATEALQLLTDLPDADWPHVVLCDIVLGDSPNGYALLGQVRSLEATRGVAAAARVPAIAMTGYSDVQDRDAAREAGFTASLTKPVLAETLLGEIALARRPPRASN</sequence>
<dbReference type="FunFam" id="3.40.50.300:FF:000186">
    <property type="entry name" value="ATP-binding cassette sub-family B member 7, mitochondrial"/>
    <property type="match status" value="1"/>
</dbReference>
<dbReference type="SUPFAM" id="SSF90123">
    <property type="entry name" value="ABC transporter transmembrane region"/>
    <property type="match status" value="1"/>
</dbReference>
<dbReference type="InterPro" id="IPR001789">
    <property type="entry name" value="Sig_transdc_resp-reg_receiver"/>
</dbReference>
<dbReference type="Gene3D" id="3.30.565.10">
    <property type="entry name" value="Histidine kinase-like ATPase, C-terminal domain"/>
    <property type="match status" value="1"/>
</dbReference>
<dbReference type="InterPro" id="IPR036640">
    <property type="entry name" value="ABC1_TM_sf"/>
</dbReference>
<proteinExistence type="predicted"/>
<keyword evidence="5 11" id="KW-0812">Transmembrane</keyword>
<feature type="transmembrane region" description="Helical" evidence="11">
    <location>
        <begin position="31"/>
        <end position="51"/>
    </location>
</feature>
<feature type="transmembrane region" description="Helical" evidence="11">
    <location>
        <begin position="139"/>
        <end position="166"/>
    </location>
</feature>
<name>A0A1H2PK91_9BURK</name>
<feature type="transmembrane region" description="Helical" evidence="11">
    <location>
        <begin position="172"/>
        <end position="190"/>
    </location>
</feature>
<dbReference type="PANTHER" id="PTHR24221">
    <property type="entry name" value="ATP-BINDING CASSETTE SUB-FAMILY B"/>
    <property type="match status" value="1"/>
</dbReference>
<evidence type="ECO:0000256" key="8">
    <source>
        <dbReference type="ARBA" id="ARBA00022989"/>
    </source>
</evidence>
<dbReference type="Pfam" id="PF00664">
    <property type="entry name" value="ABC_membrane"/>
    <property type="match status" value="1"/>
</dbReference>
<dbReference type="PANTHER" id="PTHR24221:SF654">
    <property type="entry name" value="ATP-BINDING CASSETTE SUB-FAMILY B MEMBER 6"/>
    <property type="match status" value="1"/>
</dbReference>
<dbReference type="GO" id="GO:0005886">
    <property type="term" value="C:plasma membrane"/>
    <property type="evidence" value="ECO:0007669"/>
    <property type="project" value="UniProtKB-SubCell"/>
</dbReference>
<feature type="transmembrane region" description="Helical" evidence="11">
    <location>
        <begin position="63"/>
        <end position="82"/>
    </location>
</feature>
<dbReference type="GO" id="GO:0005524">
    <property type="term" value="F:ATP binding"/>
    <property type="evidence" value="ECO:0007669"/>
    <property type="project" value="UniProtKB-KW"/>
</dbReference>
<evidence type="ECO:0000256" key="10">
    <source>
        <dbReference type="PROSITE-ProRule" id="PRU00169"/>
    </source>
</evidence>
<dbReference type="SMART" id="SM00448">
    <property type="entry name" value="REC"/>
    <property type="match status" value="1"/>
</dbReference>
<dbReference type="CDD" id="cd18582">
    <property type="entry name" value="ABC_6TM_ATM1_ABCB7"/>
    <property type="match status" value="1"/>
</dbReference>
<dbReference type="GO" id="GO:0140359">
    <property type="term" value="F:ABC-type transporter activity"/>
    <property type="evidence" value="ECO:0007669"/>
    <property type="project" value="InterPro"/>
</dbReference>
<dbReference type="Gene3D" id="3.40.50.300">
    <property type="entry name" value="P-loop containing nucleotide triphosphate hydrolases"/>
    <property type="match status" value="1"/>
</dbReference>
<dbReference type="InterPro" id="IPR027417">
    <property type="entry name" value="P-loop_NTPase"/>
</dbReference>
<dbReference type="InterPro" id="IPR036890">
    <property type="entry name" value="HATPase_C_sf"/>
</dbReference>
<keyword evidence="7 15" id="KW-0067">ATP-binding</keyword>
<dbReference type="Proteomes" id="UP000243719">
    <property type="component" value="Unassembled WGS sequence"/>
</dbReference>
<keyword evidence="9 11" id="KW-0472">Membrane</keyword>
<accession>A0A1H2PK91</accession>
<dbReference type="GO" id="GO:0000160">
    <property type="term" value="P:phosphorelay signal transduction system"/>
    <property type="evidence" value="ECO:0007669"/>
    <property type="project" value="InterPro"/>
</dbReference>
<dbReference type="STRING" id="1770053.SAMN05216551_101619"/>